<reference evidence="1 2" key="1">
    <citation type="submission" date="2019-02" db="EMBL/GenBank/DDBJ databases">
        <title>Deep-cultivation of Planctomycetes and their phenomic and genomic characterization uncovers novel biology.</title>
        <authorList>
            <person name="Wiegand S."/>
            <person name="Jogler M."/>
            <person name="Boedeker C."/>
            <person name="Pinto D."/>
            <person name="Vollmers J."/>
            <person name="Rivas-Marin E."/>
            <person name="Kohn T."/>
            <person name="Peeters S.H."/>
            <person name="Heuer A."/>
            <person name="Rast P."/>
            <person name="Oberbeckmann S."/>
            <person name="Bunk B."/>
            <person name="Jeske O."/>
            <person name="Meyerdierks A."/>
            <person name="Storesund J.E."/>
            <person name="Kallscheuer N."/>
            <person name="Luecker S."/>
            <person name="Lage O.M."/>
            <person name="Pohl T."/>
            <person name="Merkel B.J."/>
            <person name="Hornburger P."/>
            <person name="Mueller R.-W."/>
            <person name="Bruemmer F."/>
            <person name="Labrenz M."/>
            <person name="Spormann A.M."/>
            <person name="Op Den Camp H."/>
            <person name="Overmann J."/>
            <person name="Amann R."/>
            <person name="Jetten M.S.M."/>
            <person name="Mascher T."/>
            <person name="Medema M.H."/>
            <person name="Devos D.P."/>
            <person name="Kaster A.-K."/>
            <person name="Ovreas L."/>
            <person name="Rohde M."/>
            <person name="Galperin M.Y."/>
            <person name="Jogler C."/>
        </authorList>
    </citation>
    <scope>NUCLEOTIDE SEQUENCE [LARGE SCALE GENOMIC DNA]</scope>
    <source>
        <strain evidence="1 2">KOR34</strain>
    </source>
</reference>
<accession>A0A5C5VHK9</accession>
<evidence type="ECO:0000313" key="2">
    <source>
        <dbReference type="Proteomes" id="UP000316714"/>
    </source>
</evidence>
<gene>
    <name evidence="1" type="ORF">KOR34_24350</name>
</gene>
<protein>
    <recommendedName>
        <fullName evidence="3">Prophage CP4-57 regulatory protein (AlpA)</fullName>
    </recommendedName>
</protein>
<dbReference type="Proteomes" id="UP000316714">
    <property type="component" value="Unassembled WGS sequence"/>
</dbReference>
<sequence length="128" mass="13766">MGIISSMNKLSEMDGVILYDALDLADILDARASEVRGRLQSDPQSLPLPIVFSGVGLVRWPHQQIAAWVKAGCPRDYRHAATEFVPRSISQFHNAAALATADPTSPVADLRAVAALLDGEPAVTYPKD</sequence>
<evidence type="ECO:0008006" key="3">
    <source>
        <dbReference type="Google" id="ProtNLM"/>
    </source>
</evidence>
<proteinExistence type="predicted"/>
<evidence type="ECO:0000313" key="1">
    <source>
        <dbReference type="EMBL" id="TWT37483.1"/>
    </source>
</evidence>
<dbReference type="AlphaFoldDB" id="A0A5C5VHK9"/>
<keyword evidence="2" id="KW-1185">Reference proteome</keyword>
<comment type="caution">
    <text evidence="1">The sequence shown here is derived from an EMBL/GenBank/DDBJ whole genome shotgun (WGS) entry which is preliminary data.</text>
</comment>
<organism evidence="1 2">
    <name type="scientific">Posidoniimonas corsicana</name>
    <dbReference type="NCBI Taxonomy" id="1938618"/>
    <lineage>
        <taxon>Bacteria</taxon>
        <taxon>Pseudomonadati</taxon>
        <taxon>Planctomycetota</taxon>
        <taxon>Planctomycetia</taxon>
        <taxon>Pirellulales</taxon>
        <taxon>Lacipirellulaceae</taxon>
        <taxon>Posidoniimonas</taxon>
    </lineage>
</organism>
<name>A0A5C5VHK9_9BACT</name>
<dbReference type="EMBL" id="SIHJ01000001">
    <property type="protein sequence ID" value="TWT37483.1"/>
    <property type="molecule type" value="Genomic_DNA"/>
</dbReference>